<proteinExistence type="predicted"/>
<dbReference type="EMBL" id="JABCKV010000037">
    <property type="protein sequence ID" value="KAG5645552.1"/>
    <property type="molecule type" value="Genomic_DNA"/>
</dbReference>
<evidence type="ECO:0008006" key="4">
    <source>
        <dbReference type="Google" id="ProtNLM"/>
    </source>
</evidence>
<feature type="region of interest" description="Disordered" evidence="1">
    <location>
        <begin position="230"/>
        <end position="274"/>
    </location>
</feature>
<gene>
    <name evidence="2" type="ORF">DXG03_005827</name>
</gene>
<reference evidence="2" key="1">
    <citation type="submission" date="2020-07" db="EMBL/GenBank/DDBJ databases">
        <authorList>
            <person name="Nieuwenhuis M."/>
            <person name="Van De Peppel L.J.J."/>
        </authorList>
    </citation>
    <scope>NUCLEOTIDE SEQUENCE</scope>
    <source>
        <strain evidence="2">AP01</strain>
        <tissue evidence="2">Mycelium</tissue>
    </source>
</reference>
<dbReference type="InterPro" id="IPR046347">
    <property type="entry name" value="bZIP_sf"/>
</dbReference>
<dbReference type="OrthoDB" id="2552152at2759"/>
<dbReference type="GO" id="GO:0003700">
    <property type="term" value="F:DNA-binding transcription factor activity"/>
    <property type="evidence" value="ECO:0007669"/>
    <property type="project" value="InterPro"/>
</dbReference>
<feature type="compositionally biased region" description="Basic and acidic residues" evidence="1">
    <location>
        <begin position="58"/>
        <end position="76"/>
    </location>
</feature>
<keyword evidence="3" id="KW-1185">Reference proteome</keyword>
<accession>A0A9P7GEJ1</accession>
<feature type="compositionally biased region" description="Basic residues" evidence="1">
    <location>
        <begin position="258"/>
        <end position="268"/>
    </location>
</feature>
<reference evidence="2" key="2">
    <citation type="submission" date="2021-10" db="EMBL/GenBank/DDBJ databases">
        <title>Phylogenomics reveals ancestral predisposition of the termite-cultivated fungus Termitomyces towards a domesticated lifestyle.</title>
        <authorList>
            <person name="Auxier B."/>
            <person name="Grum-Grzhimaylo A."/>
            <person name="Cardenas M.E."/>
            <person name="Lodge J.D."/>
            <person name="Laessoe T."/>
            <person name="Pedersen O."/>
            <person name="Smith M.E."/>
            <person name="Kuyper T.W."/>
            <person name="Franco-Molano E.A."/>
            <person name="Baroni T.J."/>
            <person name="Aanen D.K."/>
        </authorList>
    </citation>
    <scope>NUCLEOTIDE SEQUENCE</scope>
    <source>
        <strain evidence="2">AP01</strain>
        <tissue evidence="2">Mycelium</tissue>
    </source>
</reference>
<evidence type="ECO:0000313" key="3">
    <source>
        <dbReference type="Proteomes" id="UP000775547"/>
    </source>
</evidence>
<dbReference type="SUPFAM" id="SSF57959">
    <property type="entry name" value="Leucine zipper domain"/>
    <property type="match status" value="1"/>
</dbReference>
<dbReference type="Gene3D" id="1.20.5.170">
    <property type="match status" value="1"/>
</dbReference>
<comment type="caution">
    <text evidence="2">The sequence shown here is derived from an EMBL/GenBank/DDBJ whole genome shotgun (WGS) entry which is preliminary data.</text>
</comment>
<feature type="compositionally biased region" description="Low complexity" evidence="1">
    <location>
        <begin position="96"/>
        <end position="115"/>
    </location>
</feature>
<dbReference type="AlphaFoldDB" id="A0A9P7GEJ1"/>
<evidence type="ECO:0000313" key="2">
    <source>
        <dbReference type="EMBL" id="KAG5645552.1"/>
    </source>
</evidence>
<feature type="region of interest" description="Disordered" evidence="1">
    <location>
        <begin position="50"/>
        <end position="148"/>
    </location>
</feature>
<organism evidence="2 3">
    <name type="scientific">Asterophora parasitica</name>
    <dbReference type="NCBI Taxonomy" id="117018"/>
    <lineage>
        <taxon>Eukaryota</taxon>
        <taxon>Fungi</taxon>
        <taxon>Dikarya</taxon>
        <taxon>Basidiomycota</taxon>
        <taxon>Agaricomycotina</taxon>
        <taxon>Agaricomycetes</taxon>
        <taxon>Agaricomycetidae</taxon>
        <taxon>Agaricales</taxon>
        <taxon>Tricholomatineae</taxon>
        <taxon>Lyophyllaceae</taxon>
        <taxon>Asterophora</taxon>
    </lineage>
</organism>
<sequence length="340" mass="37814">MSSKRGRKRNDNLPPNRARDVQRAFRARRAAHLQALEQRVSELEVENAKLRKMVGWPPDDRPPLGKGPTGKDKPKSSDLGGGSHAVDFFSSRDSESAESSSRTSSLSPSALATSSRGMHVIDPESWEHALTMNDPHEHSDVGPLDSPYQLPPMAAPVSTKPIYPSYGNALPSSLPSSSSRSPIPHSSAMYINNPASYSHSGDRHMGSSYSAPSYVGRSEMRVDSPRQQYSYNQPTYQNHDPHIHPQSPPPLSATSAHSHSHNHAHNPIHQRDVPTPFSHRRVLTEQYTISQGGLQLPDPAQLHQQRQHTRQPDMHRMHDEHHQNAYRMAYGPDGRINSIP</sequence>
<dbReference type="Proteomes" id="UP000775547">
    <property type="component" value="Unassembled WGS sequence"/>
</dbReference>
<feature type="region of interest" description="Disordered" evidence="1">
    <location>
        <begin position="1"/>
        <end position="26"/>
    </location>
</feature>
<name>A0A9P7GEJ1_9AGAR</name>
<protein>
    <recommendedName>
        <fullName evidence="4">BZIP domain-containing protein</fullName>
    </recommendedName>
</protein>
<evidence type="ECO:0000256" key="1">
    <source>
        <dbReference type="SAM" id="MobiDB-lite"/>
    </source>
</evidence>